<comment type="caution">
    <text evidence="1">The sequence shown here is derived from an EMBL/GenBank/DDBJ whole genome shotgun (WGS) entry which is preliminary data.</text>
</comment>
<evidence type="ECO:0000313" key="2">
    <source>
        <dbReference type="Proteomes" id="UP000315133"/>
    </source>
</evidence>
<dbReference type="AlphaFoldDB" id="A0A543KJY5"/>
<keyword evidence="2" id="KW-1185">Reference proteome</keyword>
<proteinExistence type="predicted"/>
<name>A0A543KJY5_9MICO</name>
<organism evidence="1 2">
    <name type="scientific">Ornithinimicrobium humiphilum</name>
    <dbReference type="NCBI Taxonomy" id="125288"/>
    <lineage>
        <taxon>Bacteria</taxon>
        <taxon>Bacillati</taxon>
        <taxon>Actinomycetota</taxon>
        <taxon>Actinomycetes</taxon>
        <taxon>Micrococcales</taxon>
        <taxon>Ornithinimicrobiaceae</taxon>
        <taxon>Ornithinimicrobium</taxon>
    </lineage>
</organism>
<accession>A0A543KJY5</accession>
<protein>
    <submittedName>
        <fullName evidence="1">Uncharacterized protein</fullName>
    </submittedName>
</protein>
<dbReference type="EMBL" id="VFPU01000001">
    <property type="protein sequence ID" value="TQM95385.1"/>
    <property type="molecule type" value="Genomic_DNA"/>
</dbReference>
<reference evidence="1 2" key="1">
    <citation type="submission" date="2019-06" db="EMBL/GenBank/DDBJ databases">
        <title>Sequencing the genomes of 1000 actinobacteria strains.</title>
        <authorList>
            <person name="Klenk H.-P."/>
        </authorList>
    </citation>
    <scope>NUCLEOTIDE SEQUENCE [LARGE SCALE GENOMIC DNA]</scope>
    <source>
        <strain evidence="1 2">DSM 12362</strain>
    </source>
</reference>
<evidence type="ECO:0000313" key="1">
    <source>
        <dbReference type="EMBL" id="TQM95385.1"/>
    </source>
</evidence>
<dbReference type="OrthoDB" id="3830193at2"/>
<dbReference type="Proteomes" id="UP000315133">
    <property type="component" value="Unassembled WGS sequence"/>
</dbReference>
<gene>
    <name evidence="1" type="ORF">FB476_0226</name>
</gene>
<sequence length="226" mass="23949">MPLRAATTGARAWLTKSPARGGYAVVGSLLLLSWPFGGWAPAEEEAPEATEPGTEVAAAPFTVTVERAVAGPDLGPPFWALDDGLDPAQADDQHVLLFLTVRNDSDRTLPARELTTGLLEISGLDEPVTVTGSPQADITLWSEVYTDHEQPQTLVGLGPGLEHRVVLHQPASGPAPEALTVEIHARTYRQSTLDDTMLWADPTPVTTVTVPVETASSPLYGTGDGR</sequence>